<gene>
    <name evidence="2" type="ORF">C1I99_25815</name>
</gene>
<feature type="domain" description="HTH cro/C1-type" evidence="1">
    <location>
        <begin position="34"/>
        <end position="81"/>
    </location>
</feature>
<evidence type="ECO:0000259" key="1">
    <source>
        <dbReference type="PROSITE" id="PS50943"/>
    </source>
</evidence>
<dbReference type="InterPro" id="IPR041413">
    <property type="entry name" value="MLTR_LBD"/>
</dbReference>
<dbReference type="GO" id="GO:0003677">
    <property type="term" value="F:DNA binding"/>
    <property type="evidence" value="ECO:0007669"/>
    <property type="project" value="InterPro"/>
</dbReference>
<dbReference type="InterPro" id="IPR001387">
    <property type="entry name" value="Cro/C1-type_HTH"/>
</dbReference>
<evidence type="ECO:0000313" key="2">
    <source>
        <dbReference type="EMBL" id="PZF89074.1"/>
    </source>
</evidence>
<dbReference type="SMART" id="SM00530">
    <property type="entry name" value="HTH_XRE"/>
    <property type="match status" value="1"/>
</dbReference>
<dbReference type="CDD" id="cd00093">
    <property type="entry name" value="HTH_XRE"/>
    <property type="match status" value="1"/>
</dbReference>
<keyword evidence="3" id="KW-1185">Reference proteome</keyword>
<dbReference type="PANTHER" id="PTHR35010">
    <property type="entry name" value="BLL4672 PROTEIN-RELATED"/>
    <property type="match status" value="1"/>
</dbReference>
<reference evidence="2 3" key="1">
    <citation type="submission" date="2018-01" db="EMBL/GenBank/DDBJ databases">
        <title>Draft genome sequence of Salinispora sp. 13K206.</title>
        <authorList>
            <person name="Sahin N."/>
            <person name="Saygin H."/>
            <person name="Ay H."/>
        </authorList>
    </citation>
    <scope>NUCLEOTIDE SEQUENCE [LARGE SCALE GENOMIC DNA]</scope>
    <source>
        <strain evidence="2 3">13K206</strain>
    </source>
</reference>
<accession>A0A2W2C8F3</accession>
<dbReference type="Pfam" id="PF17765">
    <property type="entry name" value="MLTR_LBD"/>
    <property type="match status" value="1"/>
</dbReference>
<dbReference type="SUPFAM" id="SSF47413">
    <property type="entry name" value="lambda repressor-like DNA-binding domains"/>
    <property type="match status" value="1"/>
</dbReference>
<dbReference type="Gene3D" id="1.10.260.40">
    <property type="entry name" value="lambda repressor-like DNA-binding domains"/>
    <property type="match status" value="1"/>
</dbReference>
<proteinExistence type="predicted"/>
<organism evidence="2 3">
    <name type="scientific">Micromonospora deserti</name>
    <dbReference type="NCBI Taxonomy" id="2070366"/>
    <lineage>
        <taxon>Bacteria</taxon>
        <taxon>Bacillati</taxon>
        <taxon>Actinomycetota</taxon>
        <taxon>Actinomycetes</taxon>
        <taxon>Micromonosporales</taxon>
        <taxon>Micromonosporaceae</taxon>
        <taxon>Micromonospora</taxon>
    </lineage>
</organism>
<sequence length="284" mass="31569">MMDGELGAFLRSRREALRPAQVGLPEGTRRRTPGLRRAELATVAQVSVEYLTRLEQGRDTRPSPEILAALADALRLDDADREHLRQLASVNHSRQLCPGERPTVSPTARPAVRAVLHAIRDAPAYVVNRLGDVLAWNDPFDRLARPLGLLDGVRPNLVWFVLTDERARDHFPDWAELADHQVAELHRLRRGDPAIDAFAERLARTVGAPFTDRWQRRPVAAPTNGVRCVRHPQVGLLRLAYESLEVADSDHQRLFVQLPADAATAAGLDRLLGRLPGQLRSVAG</sequence>
<dbReference type="AlphaFoldDB" id="A0A2W2C8F3"/>
<protein>
    <submittedName>
        <fullName evidence="2">Transcriptional regulator</fullName>
    </submittedName>
</protein>
<dbReference type="OrthoDB" id="4336585at2"/>
<dbReference type="Pfam" id="PF13560">
    <property type="entry name" value="HTH_31"/>
    <property type="match status" value="1"/>
</dbReference>
<dbReference type="EMBL" id="POUB01000258">
    <property type="protein sequence ID" value="PZF89074.1"/>
    <property type="molecule type" value="Genomic_DNA"/>
</dbReference>
<comment type="caution">
    <text evidence="2">The sequence shown here is derived from an EMBL/GenBank/DDBJ whole genome shotgun (WGS) entry which is preliminary data.</text>
</comment>
<dbReference type="Gene3D" id="3.30.450.180">
    <property type="match status" value="1"/>
</dbReference>
<name>A0A2W2C8F3_9ACTN</name>
<dbReference type="Proteomes" id="UP000248749">
    <property type="component" value="Unassembled WGS sequence"/>
</dbReference>
<dbReference type="PROSITE" id="PS50943">
    <property type="entry name" value="HTH_CROC1"/>
    <property type="match status" value="1"/>
</dbReference>
<evidence type="ECO:0000313" key="3">
    <source>
        <dbReference type="Proteomes" id="UP000248749"/>
    </source>
</evidence>
<dbReference type="InterPro" id="IPR010982">
    <property type="entry name" value="Lambda_DNA-bd_dom_sf"/>
</dbReference>